<feature type="active site" description="Nucleophile" evidence="13">
    <location>
        <position position="180"/>
    </location>
</feature>
<evidence type="ECO:0000256" key="13">
    <source>
        <dbReference type="HAMAP-Rule" id="MF_00225"/>
    </source>
</evidence>
<keyword evidence="6 13" id="KW-1003">Cell membrane</keyword>
<feature type="binding site" evidence="13">
    <location>
        <begin position="67"/>
        <end position="71"/>
    </location>
    <ligand>
        <name>FMN</name>
        <dbReference type="ChEBI" id="CHEBI:58210"/>
    </ligand>
</feature>
<dbReference type="PROSITE" id="PS00912">
    <property type="entry name" value="DHODEHASE_2"/>
    <property type="match status" value="1"/>
</dbReference>
<evidence type="ECO:0000256" key="6">
    <source>
        <dbReference type="ARBA" id="ARBA00022475"/>
    </source>
</evidence>
<dbReference type="AlphaFoldDB" id="A0A3A4AS15"/>
<dbReference type="PANTHER" id="PTHR48109">
    <property type="entry name" value="DIHYDROOROTATE DEHYDROGENASE (QUINONE), MITOCHONDRIAL-RELATED"/>
    <property type="match status" value="1"/>
</dbReference>
<dbReference type="NCBIfam" id="TIGR01036">
    <property type="entry name" value="pyrD_sub2"/>
    <property type="match status" value="1"/>
</dbReference>
<evidence type="ECO:0000259" key="14">
    <source>
        <dbReference type="Pfam" id="PF01180"/>
    </source>
</evidence>
<protein>
    <recommendedName>
        <fullName evidence="13">Dihydroorotate dehydrogenase (quinone)</fullName>
        <ecNumber evidence="13">1.3.5.2</ecNumber>
    </recommendedName>
    <alternativeName>
        <fullName evidence="13">DHOdehase</fullName>
        <shortName evidence="13">DHOD</shortName>
        <shortName evidence="13">DHODase</shortName>
    </alternativeName>
    <alternativeName>
        <fullName evidence="13">Dihydroorotate oxidase</fullName>
    </alternativeName>
</protein>
<dbReference type="GO" id="GO:0044205">
    <property type="term" value="P:'de novo' UMP biosynthetic process"/>
    <property type="evidence" value="ECO:0007669"/>
    <property type="project" value="UniProtKB-UniRule"/>
</dbReference>
<dbReference type="GO" id="GO:0005886">
    <property type="term" value="C:plasma membrane"/>
    <property type="evidence" value="ECO:0007669"/>
    <property type="project" value="UniProtKB-SubCell"/>
</dbReference>
<feature type="binding site" evidence="13">
    <location>
        <position position="91"/>
    </location>
    <ligand>
        <name>FMN</name>
        <dbReference type="ChEBI" id="CHEBI:58210"/>
    </ligand>
</feature>
<dbReference type="UniPathway" id="UPA00070">
    <property type="reaction ID" value="UER00946"/>
</dbReference>
<comment type="catalytic activity">
    <reaction evidence="12 13">
        <text>(S)-dihydroorotate + a quinone = orotate + a quinol</text>
        <dbReference type="Rhea" id="RHEA:30187"/>
        <dbReference type="ChEBI" id="CHEBI:24646"/>
        <dbReference type="ChEBI" id="CHEBI:30839"/>
        <dbReference type="ChEBI" id="CHEBI:30864"/>
        <dbReference type="ChEBI" id="CHEBI:132124"/>
        <dbReference type="EC" id="1.3.5.2"/>
    </reaction>
</comment>
<dbReference type="InterPro" id="IPR050074">
    <property type="entry name" value="DHO_dehydrogenase"/>
</dbReference>
<evidence type="ECO:0000256" key="8">
    <source>
        <dbReference type="ARBA" id="ARBA00022643"/>
    </source>
</evidence>
<dbReference type="RefSeq" id="WP_119927298.1">
    <property type="nucleotide sequence ID" value="NZ_QZEY01000005.1"/>
</dbReference>
<dbReference type="GO" id="GO:0006207">
    <property type="term" value="P:'de novo' pyrimidine nucleobase biosynthetic process"/>
    <property type="evidence" value="ECO:0007669"/>
    <property type="project" value="UniProtKB-UniRule"/>
</dbReference>
<feature type="binding site" evidence="13">
    <location>
        <position position="298"/>
    </location>
    <ligand>
        <name>FMN</name>
        <dbReference type="ChEBI" id="CHEBI:58210"/>
    </ligand>
</feature>
<keyword evidence="8 13" id="KW-0288">FMN</keyword>
<accession>A0A3A4AS15</accession>
<sequence length="359" mass="38392">MYDVLFSRFLRHLPAETAHHLSFALLRLAVLVPGLRALARRLLAPHAPELRVRALGREFPGPLGLAAGFDKDATGYEALGALGFGHVEIGTVTAKPQPGNPRPRLFRLVADRAIVNRMGFNNHGAAAAARRLARRRGDVIVGVNIGKSKVVPEADAATDYALSARRLAGVADYMVVNVSSPNTPGLRNLQAVDRLRPLLTAVLDATERRVPLLVKIAPDLADEDIDAVADLALELGLDGVIATNTTISRTGLRSGAYAVDAAGIGGLSGAPLKERSLEVLRRLRARAGDRLVLISVGGVETADDVWERLRAGATLVQGYTAFIYRGPFWPARVHRDLAARLRREGHAKLTEIIGAGTAS</sequence>
<comment type="caution">
    <text evidence="15">The sequence shown here is derived from an EMBL/GenBank/DDBJ whole genome shotgun (WGS) entry which is preliminary data.</text>
</comment>
<dbReference type="InterPro" id="IPR013785">
    <property type="entry name" value="Aldolase_TIM"/>
</dbReference>
<keyword evidence="10 13" id="KW-0560">Oxidoreductase</keyword>
<dbReference type="NCBIfam" id="NF003645">
    <property type="entry name" value="PRK05286.1-2"/>
    <property type="match status" value="1"/>
</dbReference>
<dbReference type="InterPro" id="IPR001295">
    <property type="entry name" value="Dihydroorotate_DH_CS"/>
</dbReference>
<feature type="binding site" evidence="13">
    <location>
        <begin position="244"/>
        <end position="245"/>
    </location>
    <ligand>
        <name>substrate</name>
    </ligand>
</feature>
<comment type="similarity">
    <text evidence="4 13">Belongs to the dihydroorotate dehydrogenase family. Type 2 subfamily.</text>
</comment>
<dbReference type="EC" id="1.3.5.2" evidence="13"/>
<dbReference type="Pfam" id="PF01180">
    <property type="entry name" value="DHO_dh"/>
    <property type="match status" value="1"/>
</dbReference>
<evidence type="ECO:0000256" key="2">
    <source>
        <dbReference type="ARBA" id="ARBA00004202"/>
    </source>
</evidence>
<dbReference type="NCBIfam" id="NF003648">
    <property type="entry name" value="PRK05286.2-1"/>
    <property type="match status" value="1"/>
</dbReference>
<feature type="binding site" evidence="13">
    <location>
        <position position="177"/>
    </location>
    <ligand>
        <name>substrate</name>
    </ligand>
</feature>
<keyword evidence="16" id="KW-1185">Reference proteome</keyword>
<reference evidence="15 16" key="1">
    <citation type="submission" date="2018-09" db="EMBL/GenBank/DDBJ databases">
        <title>YIM 75507 draft genome.</title>
        <authorList>
            <person name="Tang S."/>
            <person name="Feng Y."/>
        </authorList>
    </citation>
    <scope>NUCLEOTIDE SEQUENCE [LARGE SCALE GENOMIC DNA]</scope>
    <source>
        <strain evidence="15 16">YIM 75507</strain>
    </source>
</reference>
<evidence type="ECO:0000313" key="15">
    <source>
        <dbReference type="EMBL" id="RJL31981.1"/>
    </source>
</evidence>
<evidence type="ECO:0000256" key="12">
    <source>
        <dbReference type="ARBA" id="ARBA00048639"/>
    </source>
</evidence>
<comment type="pathway">
    <text evidence="3 13">Pyrimidine metabolism; UMP biosynthesis via de novo pathway; orotate from (S)-dihydroorotate (quinone route): step 1/1.</text>
</comment>
<proteinExistence type="inferred from homology"/>
<dbReference type="InterPro" id="IPR005720">
    <property type="entry name" value="Dihydroorotate_DH_cat"/>
</dbReference>
<dbReference type="PANTHER" id="PTHR48109:SF4">
    <property type="entry name" value="DIHYDROOROTATE DEHYDROGENASE (QUINONE), MITOCHONDRIAL"/>
    <property type="match status" value="1"/>
</dbReference>
<evidence type="ECO:0000256" key="9">
    <source>
        <dbReference type="ARBA" id="ARBA00022975"/>
    </source>
</evidence>
<dbReference type="PROSITE" id="PS00911">
    <property type="entry name" value="DHODEHASE_1"/>
    <property type="match status" value="1"/>
</dbReference>
<dbReference type="Proteomes" id="UP000265768">
    <property type="component" value="Unassembled WGS sequence"/>
</dbReference>
<dbReference type="CDD" id="cd04738">
    <property type="entry name" value="DHOD_2_like"/>
    <property type="match status" value="1"/>
</dbReference>
<comment type="cofactor">
    <cofactor evidence="13">
        <name>FMN</name>
        <dbReference type="ChEBI" id="CHEBI:58210"/>
    </cofactor>
    <text evidence="13">Binds 1 FMN per subunit.</text>
</comment>
<feature type="binding site" evidence="13">
    <location>
        <position position="144"/>
    </location>
    <ligand>
        <name>FMN</name>
        <dbReference type="ChEBI" id="CHEBI:58210"/>
    </ligand>
</feature>
<feature type="binding site" evidence="13">
    <location>
        <position position="215"/>
    </location>
    <ligand>
        <name>FMN</name>
        <dbReference type="ChEBI" id="CHEBI:58210"/>
    </ligand>
</feature>
<organism evidence="15 16">
    <name type="scientific">Bailinhaonella thermotolerans</name>
    <dbReference type="NCBI Taxonomy" id="1070861"/>
    <lineage>
        <taxon>Bacteria</taxon>
        <taxon>Bacillati</taxon>
        <taxon>Actinomycetota</taxon>
        <taxon>Actinomycetes</taxon>
        <taxon>Streptosporangiales</taxon>
        <taxon>Streptosporangiaceae</taxon>
        <taxon>Bailinhaonella</taxon>
    </lineage>
</organism>
<comment type="subunit">
    <text evidence="5 13">Monomer.</text>
</comment>
<evidence type="ECO:0000256" key="5">
    <source>
        <dbReference type="ARBA" id="ARBA00011245"/>
    </source>
</evidence>
<dbReference type="HAMAP" id="MF_00225">
    <property type="entry name" value="DHO_dh_type2"/>
    <property type="match status" value="1"/>
</dbReference>
<dbReference type="GO" id="GO:0005737">
    <property type="term" value="C:cytoplasm"/>
    <property type="evidence" value="ECO:0007669"/>
    <property type="project" value="InterPro"/>
</dbReference>
<comment type="subcellular location">
    <subcellularLocation>
        <location evidence="2 13">Cell membrane</location>
        <topology evidence="2 13">Peripheral membrane protein</topology>
    </subcellularLocation>
</comment>
<dbReference type="SUPFAM" id="SSF51395">
    <property type="entry name" value="FMN-linked oxidoreductases"/>
    <property type="match status" value="1"/>
</dbReference>
<evidence type="ECO:0000313" key="16">
    <source>
        <dbReference type="Proteomes" id="UP000265768"/>
    </source>
</evidence>
<dbReference type="GO" id="GO:0106430">
    <property type="term" value="F:dihydroorotate dehydrogenase (quinone) activity"/>
    <property type="evidence" value="ECO:0007669"/>
    <property type="project" value="UniProtKB-EC"/>
</dbReference>
<evidence type="ECO:0000256" key="10">
    <source>
        <dbReference type="ARBA" id="ARBA00023002"/>
    </source>
</evidence>
<dbReference type="FunFam" id="3.20.20.70:FF:000123">
    <property type="entry name" value="Dihydroorotate dehydrogenase (quinone)"/>
    <property type="match status" value="1"/>
</dbReference>
<dbReference type="OrthoDB" id="9802377at2"/>
<comment type="function">
    <text evidence="1 13">Catalyzes the conversion of dihydroorotate to orotate with quinone as electron acceptor.</text>
</comment>
<feature type="binding site" evidence="13">
    <location>
        <position position="182"/>
    </location>
    <ligand>
        <name>substrate</name>
    </ligand>
</feature>
<keyword evidence="9 13" id="KW-0665">Pyrimidine biosynthesis</keyword>
<evidence type="ECO:0000256" key="1">
    <source>
        <dbReference type="ARBA" id="ARBA00003125"/>
    </source>
</evidence>
<feature type="binding site" evidence="13">
    <location>
        <begin position="116"/>
        <end position="120"/>
    </location>
    <ligand>
        <name>substrate</name>
    </ligand>
</feature>
<evidence type="ECO:0000256" key="7">
    <source>
        <dbReference type="ARBA" id="ARBA00022630"/>
    </source>
</evidence>
<feature type="binding site" evidence="13">
    <location>
        <position position="71"/>
    </location>
    <ligand>
        <name>substrate</name>
    </ligand>
</feature>
<gene>
    <name evidence="13" type="primary">pyrD</name>
    <name evidence="15" type="ORF">D5H75_16190</name>
</gene>
<feature type="binding site" evidence="13">
    <location>
        <position position="177"/>
    </location>
    <ligand>
        <name>FMN</name>
        <dbReference type="ChEBI" id="CHEBI:58210"/>
    </ligand>
</feature>
<evidence type="ECO:0000256" key="11">
    <source>
        <dbReference type="ARBA" id="ARBA00023136"/>
    </source>
</evidence>
<dbReference type="Gene3D" id="3.20.20.70">
    <property type="entry name" value="Aldolase class I"/>
    <property type="match status" value="1"/>
</dbReference>
<dbReference type="InterPro" id="IPR005719">
    <property type="entry name" value="Dihydroorotate_DH_2"/>
</dbReference>
<name>A0A3A4AS15_9ACTN</name>
<keyword evidence="7 13" id="KW-0285">Flavoprotein</keyword>
<dbReference type="NCBIfam" id="NF003652">
    <property type="entry name" value="PRK05286.2-5"/>
    <property type="match status" value="1"/>
</dbReference>
<evidence type="ECO:0000256" key="4">
    <source>
        <dbReference type="ARBA" id="ARBA00005359"/>
    </source>
</evidence>
<feature type="binding site" evidence="13">
    <location>
        <begin position="319"/>
        <end position="320"/>
    </location>
    <ligand>
        <name>FMN</name>
        <dbReference type="ChEBI" id="CHEBI:58210"/>
    </ligand>
</feature>
<evidence type="ECO:0000256" key="3">
    <source>
        <dbReference type="ARBA" id="ARBA00005161"/>
    </source>
</evidence>
<feature type="domain" description="Dihydroorotate dehydrogenase catalytic" evidence="14">
    <location>
        <begin position="50"/>
        <end position="341"/>
    </location>
</feature>
<dbReference type="EMBL" id="QZEY01000005">
    <property type="protein sequence ID" value="RJL31981.1"/>
    <property type="molecule type" value="Genomic_DNA"/>
</dbReference>
<feature type="binding site" evidence="13">
    <location>
        <position position="269"/>
    </location>
    <ligand>
        <name>FMN</name>
        <dbReference type="ChEBI" id="CHEBI:58210"/>
    </ligand>
</feature>
<keyword evidence="11 13" id="KW-0472">Membrane</keyword>
<feature type="binding site" evidence="13">
    <location>
        <position position="243"/>
    </location>
    <ligand>
        <name>FMN</name>
        <dbReference type="ChEBI" id="CHEBI:58210"/>
    </ligand>
</feature>